<dbReference type="InterPro" id="IPR023606">
    <property type="entry name" value="CoA-Trfase_III_dom_1_sf"/>
</dbReference>
<dbReference type="InterPro" id="IPR050483">
    <property type="entry name" value="CoA-transferase_III_domain"/>
</dbReference>
<dbReference type="STRING" id="48936.NJ75_02641"/>
<dbReference type="Gene3D" id="3.40.50.10540">
    <property type="entry name" value="Crotonobetainyl-coa:carnitine coa-transferase, domain 1"/>
    <property type="match status" value="1"/>
</dbReference>
<reference evidence="2 3" key="1">
    <citation type="submission" date="2014-10" db="EMBL/GenBank/DDBJ databases">
        <title>Draft genome sequence of Novosphingobium subterraneum DSM 12447.</title>
        <authorList>
            <person name="Gan H.M."/>
            <person name="Gan H.Y."/>
            <person name="Savka M.A."/>
        </authorList>
    </citation>
    <scope>NUCLEOTIDE SEQUENCE [LARGE SCALE GENOMIC DNA]</scope>
    <source>
        <strain evidence="2 3">DSM 12447</strain>
    </source>
</reference>
<dbReference type="PATRIC" id="fig|48936.3.peg.2649"/>
<organism evidence="2 3">
    <name type="scientific">Novosphingobium subterraneum</name>
    <dbReference type="NCBI Taxonomy" id="48936"/>
    <lineage>
        <taxon>Bacteria</taxon>
        <taxon>Pseudomonadati</taxon>
        <taxon>Pseudomonadota</taxon>
        <taxon>Alphaproteobacteria</taxon>
        <taxon>Sphingomonadales</taxon>
        <taxon>Sphingomonadaceae</taxon>
        <taxon>Novosphingobium</taxon>
    </lineage>
</organism>
<sequence>MAENPVLLEGIRVVDLTTVVFGPYATQIMADLGADVIKVEAPGIGDAFRWSARAAVTPGMAPAWMALNRGKKSVALDLKDEGDRAVMLDLLRDADVFVVNVRGKALERIGLDYEALKAINPGLIYVHCVGFGHDGPYADLQAYDDVIQAATGTATLLPRVDGNPRPRYLPSLIADKVAGLHAAYAAMAAIVHKQRTGEGQRVEVPMFEVFSSFMLLEHLGGLTFDPPNGPAGYPRQVDPDRQPFPTADGWISIVAYTDDAWIRIFTLLGQPDFLDQEHLSTPQLRLKAQPELYQAIARFTPALPTAELLARCHAAQIPAQAVRDLADVMNDPHLQETGFFRRREHPVEGAYFEQAAPVRFEVSEIGKSVSFPPLAGADSEEIRAYGWQAFPGTKDG</sequence>
<dbReference type="Proteomes" id="UP000031338">
    <property type="component" value="Unassembled WGS sequence"/>
</dbReference>
<dbReference type="Pfam" id="PF02515">
    <property type="entry name" value="CoA_transf_3"/>
    <property type="match status" value="1"/>
</dbReference>
<dbReference type="InterPro" id="IPR044855">
    <property type="entry name" value="CoA-Trfase_III_dom3_sf"/>
</dbReference>
<gene>
    <name evidence="2" type="ORF">NJ75_02641</name>
</gene>
<name>A0A0B9A8G9_9SPHN</name>
<dbReference type="SUPFAM" id="SSF89796">
    <property type="entry name" value="CoA-transferase family III (CaiB/BaiF)"/>
    <property type="match status" value="1"/>
</dbReference>
<evidence type="ECO:0000313" key="2">
    <source>
        <dbReference type="EMBL" id="KHS45622.1"/>
    </source>
</evidence>
<proteinExistence type="predicted"/>
<protein>
    <submittedName>
        <fullName evidence="2">L-carnitine dehydratase/bile acid-inducible protein F</fullName>
    </submittedName>
</protein>
<dbReference type="EMBL" id="JRVC01000012">
    <property type="protein sequence ID" value="KHS45622.1"/>
    <property type="molecule type" value="Genomic_DNA"/>
</dbReference>
<dbReference type="GO" id="GO:0008410">
    <property type="term" value="F:CoA-transferase activity"/>
    <property type="evidence" value="ECO:0007669"/>
    <property type="project" value="TreeGrafter"/>
</dbReference>
<evidence type="ECO:0000313" key="3">
    <source>
        <dbReference type="Proteomes" id="UP000031338"/>
    </source>
</evidence>
<dbReference type="InterPro" id="IPR003673">
    <property type="entry name" value="CoA-Trfase_fam_III"/>
</dbReference>
<keyword evidence="1" id="KW-0808">Transferase</keyword>
<dbReference type="PANTHER" id="PTHR48207">
    <property type="entry name" value="SUCCINATE--HYDROXYMETHYLGLUTARATE COA-TRANSFERASE"/>
    <property type="match status" value="1"/>
</dbReference>
<dbReference type="PANTHER" id="PTHR48207:SF4">
    <property type="entry name" value="BLL6097 PROTEIN"/>
    <property type="match status" value="1"/>
</dbReference>
<keyword evidence="3" id="KW-1185">Reference proteome</keyword>
<dbReference type="AlphaFoldDB" id="A0A0B9A8G9"/>
<accession>A0A0B9A8G9</accession>
<dbReference type="Gene3D" id="3.30.1540.10">
    <property type="entry name" value="formyl-coa transferase, domain 3"/>
    <property type="match status" value="1"/>
</dbReference>
<evidence type="ECO:0000256" key="1">
    <source>
        <dbReference type="ARBA" id="ARBA00022679"/>
    </source>
</evidence>
<comment type="caution">
    <text evidence="2">The sequence shown here is derived from an EMBL/GenBank/DDBJ whole genome shotgun (WGS) entry which is preliminary data.</text>
</comment>